<sequence>MPVSTSSPVGAAAQAVAPKVGATVASRTSRGRQNMVRLSADSDAQPKQQNRESHRRGLAPLFGEHPTAAERLACHAVFSGPDSLPELGDLADEALRSDAQHTSGVQMGNLLLHLGWIARDVPGVVEALSQHINITTQLLLNDYGRHEEKGKQDPGPPFGC</sequence>
<dbReference type="RefSeq" id="WP_261953913.1">
    <property type="nucleotide sequence ID" value="NZ_AP026073.1"/>
</dbReference>
<reference evidence="2" key="1">
    <citation type="submission" date="2022-06" db="EMBL/GenBank/DDBJ databases">
        <title>Complete genome sequence of Streptomyces nigrescens HEK616.</title>
        <authorList>
            <person name="Asamizu S."/>
            <person name="Onaka H."/>
        </authorList>
    </citation>
    <scope>NUCLEOTIDE SEQUENCE</scope>
    <source>
        <strain evidence="2">HEK616</strain>
    </source>
</reference>
<organism evidence="2 3">
    <name type="scientific">Streptomyces nigrescens</name>
    <dbReference type="NCBI Taxonomy" id="1920"/>
    <lineage>
        <taxon>Bacteria</taxon>
        <taxon>Bacillati</taxon>
        <taxon>Actinomycetota</taxon>
        <taxon>Actinomycetes</taxon>
        <taxon>Kitasatosporales</taxon>
        <taxon>Streptomycetaceae</taxon>
        <taxon>Streptomyces</taxon>
    </lineage>
</organism>
<evidence type="ECO:0000313" key="3">
    <source>
        <dbReference type="Proteomes" id="UP001059597"/>
    </source>
</evidence>
<proteinExistence type="predicted"/>
<gene>
    <name evidence="2" type="ORF">HEK616_36060</name>
</gene>
<evidence type="ECO:0000313" key="2">
    <source>
        <dbReference type="EMBL" id="BDM70119.1"/>
    </source>
</evidence>
<dbReference type="Proteomes" id="UP001059597">
    <property type="component" value="Chromosome"/>
</dbReference>
<dbReference type="EMBL" id="AP026073">
    <property type="protein sequence ID" value="BDM70119.1"/>
    <property type="molecule type" value="Genomic_DNA"/>
</dbReference>
<feature type="region of interest" description="Disordered" evidence="1">
    <location>
        <begin position="1"/>
        <end position="57"/>
    </location>
</feature>
<name>A0ABN6QVA1_STRNI</name>
<keyword evidence="3" id="KW-1185">Reference proteome</keyword>
<protein>
    <submittedName>
        <fullName evidence="2">Uncharacterized protein</fullName>
    </submittedName>
</protein>
<evidence type="ECO:0000256" key="1">
    <source>
        <dbReference type="SAM" id="MobiDB-lite"/>
    </source>
</evidence>
<accession>A0ABN6QVA1</accession>
<feature type="compositionally biased region" description="Low complexity" evidence="1">
    <location>
        <begin position="8"/>
        <end position="22"/>
    </location>
</feature>